<dbReference type="Gene3D" id="2.60.40.10">
    <property type="entry name" value="Immunoglobulins"/>
    <property type="match status" value="1"/>
</dbReference>
<dbReference type="InterPro" id="IPR013106">
    <property type="entry name" value="Ig_V-set"/>
</dbReference>
<dbReference type="GO" id="GO:1990782">
    <property type="term" value="F:protein tyrosine kinase binding"/>
    <property type="evidence" value="ECO:0007669"/>
    <property type="project" value="TreeGrafter"/>
</dbReference>
<evidence type="ECO:0000256" key="1">
    <source>
        <dbReference type="ARBA" id="ARBA00022729"/>
    </source>
</evidence>
<dbReference type="InterPro" id="IPR007110">
    <property type="entry name" value="Ig-like_dom"/>
</dbReference>
<name>A0A8C3WKP2_9CETA</name>
<dbReference type="PANTHER" id="PTHR44427">
    <property type="entry name" value="CARCINOEMBRYONIC ANTIGEN-RELATED CELL ADHESION MOLECULE 19"/>
    <property type="match status" value="1"/>
</dbReference>
<dbReference type="Pfam" id="PF07686">
    <property type="entry name" value="V-set"/>
    <property type="match status" value="1"/>
</dbReference>
<feature type="domain" description="Ig-like" evidence="7">
    <location>
        <begin position="31"/>
        <end position="135"/>
    </location>
</feature>
<evidence type="ECO:0000256" key="6">
    <source>
        <dbReference type="SAM" id="SignalP"/>
    </source>
</evidence>
<feature type="compositionally biased region" description="Polar residues" evidence="5">
    <location>
        <begin position="160"/>
        <end position="178"/>
    </location>
</feature>
<accession>A0A8C3WKP2</accession>
<dbReference type="GO" id="GO:0005886">
    <property type="term" value="C:plasma membrane"/>
    <property type="evidence" value="ECO:0007669"/>
    <property type="project" value="TreeGrafter"/>
</dbReference>
<dbReference type="InterPro" id="IPR013783">
    <property type="entry name" value="Ig-like_fold"/>
</dbReference>
<organism evidence="8 9">
    <name type="scientific">Catagonus wagneri</name>
    <name type="common">Chacoan peccary</name>
    <dbReference type="NCBI Taxonomy" id="51154"/>
    <lineage>
        <taxon>Eukaryota</taxon>
        <taxon>Metazoa</taxon>
        <taxon>Chordata</taxon>
        <taxon>Craniata</taxon>
        <taxon>Vertebrata</taxon>
        <taxon>Euteleostomi</taxon>
        <taxon>Mammalia</taxon>
        <taxon>Eutheria</taxon>
        <taxon>Laurasiatheria</taxon>
        <taxon>Artiodactyla</taxon>
        <taxon>Suina</taxon>
        <taxon>Tayassuidae</taxon>
        <taxon>Catagonus</taxon>
    </lineage>
</organism>
<evidence type="ECO:0000313" key="9">
    <source>
        <dbReference type="Proteomes" id="UP000694540"/>
    </source>
</evidence>
<feature type="signal peptide" evidence="6">
    <location>
        <begin position="1"/>
        <end position="34"/>
    </location>
</feature>
<dbReference type="SUPFAM" id="SSF48726">
    <property type="entry name" value="Immunoglobulin"/>
    <property type="match status" value="1"/>
</dbReference>
<evidence type="ECO:0000256" key="3">
    <source>
        <dbReference type="ARBA" id="ARBA00023319"/>
    </source>
</evidence>
<feature type="region of interest" description="Disordered" evidence="5">
    <location>
        <begin position="154"/>
        <end position="178"/>
    </location>
</feature>
<dbReference type="Proteomes" id="UP000694540">
    <property type="component" value="Unplaced"/>
</dbReference>
<evidence type="ECO:0000256" key="5">
    <source>
        <dbReference type="SAM" id="MobiDB-lite"/>
    </source>
</evidence>
<dbReference type="GO" id="GO:0009986">
    <property type="term" value="C:cell surface"/>
    <property type="evidence" value="ECO:0007669"/>
    <property type="project" value="TreeGrafter"/>
</dbReference>
<dbReference type="GO" id="GO:0007165">
    <property type="term" value="P:signal transduction"/>
    <property type="evidence" value="ECO:0007669"/>
    <property type="project" value="TreeGrafter"/>
</dbReference>
<dbReference type="GeneTree" id="ENSGT01100000263479"/>
<reference evidence="8" key="2">
    <citation type="submission" date="2025-09" db="UniProtKB">
        <authorList>
            <consortium name="Ensembl"/>
        </authorList>
    </citation>
    <scope>IDENTIFICATION</scope>
</reference>
<dbReference type="InterPro" id="IPR050831">
    <property type="entry name" value="CEA_cell_adhesion"/>
</dbReference>
<proteinExistence type="inferred from homology"/>
<keyword evidence="9" id="KW-1185">Reference proteome</keyword>
<evidence type="ECO:0000256" key="4">
    <source>
        <dbReference type="ARBA" id="ARBA00038222"/>
    </source>
</evidence>
<keyword evidence="1 6" id="KW-0732">Signal</keyword>
<evidence type="ECO:0000259" key="7">
    <source>
        <dbReference type="PROSITE" id="PS50835"/>
    </source>
</evidence>
<dbReference type="PROSITE" id="PS50835">
    <property type="entry name" value="IG_LIKE"/>
    <property type="match status" value="1"/>
</dbReference>
<dbReference type="CDD" id="cd05774">
    <property type="entry name" value="IgV_CEACAM_D1"/>
    <property type="match status" value="1"/>
</dbReference>
<comment type="similarity">
    <text evidence="4">Belongs to the immunoglobulin superfamily. CEA family.</text>
</comment>
<feature type="chain" id="PRO_5034640970" description="Ig-like domain-containing protein" evidence="6">
    <location>
        <begin position="35"/>
        <end position="178"/>
    </location>
</feature>
<dbReference type="PANTHER" id="PTHR44427:SF1">
    <property type="entry name" value="CARCINOEMBRYONIC ANTIGEN-RELATED CELL ADHESION MOLECULE 1"/>
    <property type="match status" value="1"/>
</dbReference>
<reference evidence="8" key="1">
    <citation type="submission" date="2025-08" db="UniProtKB">
        <authorList>
            <consortium name="Ensembl"/>
        </authorList>
    </citation>
    <scope>IDENTIFICATION</scope>
</reference>
<dbReference type="Ensembl" id="ENSCWAT00000015460.1">
    <property type="protein sequence ID" value="ENSCWAP00000014252.1"/>
    <property type="gene ID" value="ENSCWAG00000010933.1"/>
</dbReference>
<dbReference type="InterPro" id="IPR036179">
    <property type="entry name" value="Ig-like_dom_sf"/>
</dbReference>
<keyword evidence="2" id="KW-0325">Glycoprotein</keyword>
<evidence type="ECO:0000313" key="8">
    <source>
        <dbReference type="Ensembl" id="ENSCWAP00000014252.1"/>
    </source>
</evidence>
<dbReference type="GO" id="GO:0002682">
    <property type="term" value="P:regulation of immune system process"/>
    <property type="evidence" value="ECO:0007669"/>
    <property type="project" value="TreeGrafter"/>
</dbReference>
<protein>
    <recommendedName>
        <fullName evidence="7">Ig-like domain-containing protein</fullName>
    </recommendedName>
</protein>
<keyword evidence="3" id="KW-0393">Immunoglobulin domain</keyword>
<dbReference type="AlphaFoldDB" id="A0A8C3WKP2"/>
<dbReference type="FunFam" id="2.60.40.10:FF:000340">
    <property type="entry name" value="Carcinoembryonic antigen-related cell adhesion molecule 1"/>
    <property type="match status" value="1"/>
</dbReference>
<sequence length="178" mass="19706">MEPSSAPAHRQHVPWHRLLLAVSLLSFWNLPTTAQITIESVPFNVAEGSDVLLLVHNATENILDYSWYRGERAENTQLIASYRVDLQVNTTGPAHSSREIIYPNGSLLFQKVTQNDTGYYTLLVTKNDLQTESVTGQLRVGWVQDTSSADILCRKKDQSDGSNSAEGDQSQSTSSPSL</sequence>
<evidence type="ECO:0000256" key="2">
    <source>
        <dbReference type="ARBA" id="ARBA00023180"/>
    </source>
</evidence>